<evidence type="ECO:0008006" key="6">
    <source>
        <dbReference type="Google" id="ProtNLM"/>
    </source>
</evidence>
<dbReference type="PANTHER" id="PTHR47718:SF8">
    <property type="entry name" value="PROTEIN FAR1-RELATED SEQUENCE"/>
    <property type="match status" value="1"/>
</dbReference>
<dbReference type="Proteomes" id="UP000826271">
    <property type="component" value="Unassembled WGS sequence"/>
</dbReference>
<evidence type="ECO:0000256" key="1">
    <source>
        <dbReference type="SAM" id="MobiDB-lite"/>
    </source>
</evidence>
<accession>A0AAV6XR53</accession>
<reference evidence="4" key="1">
    <citation type="submission" date="2019-10" db="EMBL/GenBank/DDBJ databases">
        <authorList>
            <person name="Zhang R."/>
            <person name="Pan Y."/>
            <person name="Wang J."/>
            <person name="Ma R."/>
            <person name="Yu S."/>
        </authorList>
    </citation>
    <scope>NUCLEOTIDE SEQUENCE</scope>
    <source>
        <strain evidence="4">LA-IB0</strain>
        <tissue evidence="4">Leaf</tissue>
    </source>
</reference>
<comment type="caution">
    <text evidence="4">The sequence shown here is derived from an EMBL/GenBank/DDBJ whole genome shotgun (WGS) entry which is preliminary data.</text>
</comment>
<dbReference type="Pfam" id="PF03101">
    <property type="entry name" value="FAR1"/>
    <property type="match status" value="1"/>
</dbReference>
<proteinExistence type="predicted"/>
<feature type="compositionally biased region" description="Polar residues" evidence="1">
    <location>
        <begin position="381"/>
        <end position="390"/>
    </location>
</feature>
<dbReference type="Pfam" id="PF10551">
    <property type="entry name" value="MULE"/>
    <property type="match status" value="1"/>
</dbReference>
<sequence>MDDDIVLIDNPTSSRRLDFDNDVSDDLQEKNVEKEIEVDGIGDAEKIINDRHEIIPKAKIPTIGMEFDNEETTYEFYNEYATAAGFNIRKFAAHKDINENILDRVFCCSCQGRRAHKINRIPSKAHLLRSHRTISTKQAAQVENIDRSGIPPKAGLTFMAKQLGGHEKVGFIIKDYRNYLRSKRTREMKTGDTGGMLEHLQQMQSEDPIFFYAIQVDEDDLITNVFWADGQMMADYMHFGDVSIVFGTSLLYDETAQTFMWLFDIFARGMSGRKPETILTDQDAAMAKALAERVSPKNIEEVDASMENRVVEKSTLGPKCGGKQTVNSMHNKEIVLDRVENSSSNVRGLKVKQNPRVTSGKRPKGGLEKVAAKRKSKNNKESSIINEHNDQTYQVGIPDLSLFHTNLNMAYVPPHPPQAQMLPPQRFERFSLDNSTCESHPQNASNEDY</sequence>
<feature type="domain" description="MULE transposase" evidence="3">
    <location>
        <begin position="245"/>
        <end position="293"/>
    </location>
</feature>
<evidence type="ECO:0000313" key="4">
    <source>
        <dbReference type="EMBL" id="KAG8382547.1"/>
    </source>
</evidence>
<gene>
    <name evidence="4" type="ORF">BUALT_Bualt05G0088700</name>
</gene>
<dbReference type="InterPro" id="IPR004330">
    <property type="entry name" value="FAR1_DNA_bnd_dom"/>
</dbReference>
<feature type="region of interest" description="Disordered" evidence="1">
    <location>
        <begin position="414"/>
        <end position="449"/>
    </location>
</feature>
<name>A0AAV6XR53_9LAMI</name>
<feature type="domain" description="FAR1" evidence="2">
    <location>
        <begin position="75"/>
        <end position="120"/>
    </location>
</feature>
<dbReference type="PANTHER" id="PTHR47718">
    <property type="entry name" value="OS01G0519700 PROTEIN"/>
    <property type="match status" value="1"/>
</dbReference>
<protein>
    <recommendedName>
        <fullName evidence="6">Protein FAR1-RELATED SEQUENCE</fullName>
    </recommendedName>
</protein>
<evidence type="ECO:0000259" key="2">
    <source>
        <dbReference type="Pfam" id="PF03101"/>
    </source>
</evidence>
<evidence type="ECO:0000313" key="5">
    <source>
        <dbReference type="Proteomes" id="UP000826271"/>
    </source>
</evidence>
<dbReference type="InterPro" id="IPR018289">
    <property type="entry name" value="MULE_transposase_dom"/>
</dbReference>
<keyword evidence="5" id="KW-1185">Reference proteome</keyword>
<dbReference type="EMBL" id="WHWC01000005">
    <property type="protein sequence ID" value="KAG8382547.1"/>
    <property type="molecule type" value="Genomic_DNA"/>
</dbReference>
<feature type="compositionally biased region" description="Polar residues" evidence="1">
    <location>
        <begin position="432"/>
        <end position="449"/>
    </location>
</feature>
<dbReference type="AlphaFoldDB" id="A0AAV6XR53"/>
<feature type="region of interest" description="Disordered" evidence="1">
    <location>
        <begin position="355"/>
        <end position="390"/>
    </location>
</feature>
<evidence type="ECO:0000259" key="3">
    <source>
        <dbReference type="Pfam" id="PF10551"/>
    </source>
</evidence>
<organism evidence="4 5">
    <name type="scientific">Buddleja alternifolia</name>
    <dbReference type="NCBI Taxonomy" id="168488"/>
    <lineage>
        <taxon>Eukaryota</taxon>
        <taxon>Viridiplantae</taxon>
        <taxon>Streptophyta</taxon>
        <taxon>Embryophyta</taxon>
        <taxon>Tracheophyta</taxon>
        <taxon>Spermatophyta</taxon>
        <taxon>Magnoliopsida</taxon>
        <taxon>eudicotyledons</taxon>
        <taxon>Gunneridae</taxon>
        <taxon>Pentapetalae</taxon>
        <taxon>asterids</taxon>
        <taxon>lamiids</taxon>
        <taxon>Lamiales</taxon>
        <taxon>Scrophulariaceae</taxon>
        <taxon>Buddlejeae</taxon>
        <taxon>Buddleja</taxon>
    </lineage>
</organism>